<keyword evidence="3" id="KW-1003">Cell membrane</keyword>
<dbReference type="InterPro" id="IPR050333">
    <property type="entry name" value="SLRP"/>
</dbReference>
<evidence type="ECO:0000256" key="4">
    <source>
        <dbReference type="ARBA" id="ARBA00022614"/>
    </source>
</evidence>
<dbReference type="Gene3D" id="3.80.10.10">
    <property type="entry name" value="Ribonuclease Inhibitor"/>
    <property type="match status" value="3"/>
</dbReference>
<evidence type="ECO:0000256" key="13">
    <source>
        <dbReference type="SAM" id="SignalP"/>
    </source>
</evidence>
<dbReference type="InterPro" id="IPR003599">
    <property type="entry name" value="Ig_sub"/>
</dbReference>
<dbReference type="InterPro" id="IPR013098">
    <property type="entry name" value="Ig_I-set"/>
</dbReference>
<name>A0A8K0A190_BRALA</name>
<keyword evidence="10" id="KW-1015">Disulfide bond</keyword>
<dbReference type="InterPro" id="IPR000483">
    <property type="entry name" value="Cys-rich_flank_reg_C"/>
</dbReference>
<dbReference type="PROSITE" id="PS50835">
    <property type="entry name" value="IG_LIKE"/>
    <property type="match status" value="1"/>
</dbReference>
<dbReference type="GO" id="GO:0004888">
    <property type="term" value="F:transmembrane signaling receptor activity"/>
    <property type="evidence" value="ECO:0007669"/>
    <property type="project" value="InterPro"/>
</dbReference>
<evidence type="ECO:0000256" key="6">
    <source>
        <dbReference type="ARBA" id="ARBA00022729"/>
    </source>
</evidence>
<keyword evidence="16" id="KW-1185">Reference proteome</keyword>
<dbReference type="GO" id="GO:0006955">
    <property type="term" value="P:immune response"/>
    <property type="evidence" value="ECO:0007669"/>
    <property type="project" value="InterPro"/>
</dbReference>
<keyword evidence="9" id="KW-0472">Membrane</keyword>
<dbReference type="InterPro" id="IPR000372">
    <property type="entry name" value="LRRNT"/>
</dbReference>
<dbReference type="InterPro" id="IPR001611">
    <property type="entry name" value="Leu-rich_rpt"/>
</dbReference>
<gene>
    <name evidence="15" type="primary">IGFALS</name>
    <name evidence="15" type="ORF">BLAG_LOCUS20686</name>
</gene>
<comment type="subcellular location">
    <subcellularLocation>
        <location evidence="2">Cell membrane</location>
    </subcellularLocation>
    <subcellularLocation>
        <location evidence="1">Membrane</location>
        <topology evidence="1">Single-pass membrane protein</topology>
    </subcellularLocation>
</comment>
<keyword evidence="4" id="KW-0433">Leucine-rich repeat</keyword>
<evidence type="ECO:0000256" key="3">
    <source>
        <dbReference type="ARBA" id="ARBA00022475"/>
    </source>
</evidence>
<dbReference type="Gene3D" id="2.60.40.10">
    <property type="entry name" value="Immunoglobulins"/>
    <property type="match status" value="1"/>
</dbReference>
<keyword evidence="6 13" id="KW-0732">Signal</keyword>
<feature type="signal peptide" evidence="13">
    <location>
        <begin position="1"/>
        <end position="21"/>
    </location>
</feature>
<dbReference type="SMART" id="SM00408">
    <property type="entry name" value="IGc2"/>
    <property type="match status" value="1"/>
</dbReference>
<dbReference type="PIRSF" id="PIRSF037595">
    <property type="entry name" value="Toll-like_receptor"/>
    <property type="match status" value="1"/>
</dbReference>
<dbReference type="PROSITE" id="PS51450">
    <property type="entry name" value="LRR"/>
    <property type="match status" value="2"/>
</dbReference>
<dbReference type="SMART" id="SM00082">
    <property type="entry name" value="LRRCT"/>
    <property type="match status" value="1"/>
</dbReference>
<evidence type="ECO:0000256" key="11">
    <source>
        <dbReference type="ARBA" id="ARBA00023180"/>
    </source>
</evidence>
<sequence>MIERCIFVVCLLMAVLAGTTACPKYCDCRSGGQQEYWVTCQGPNITAVPRDVPKNTTVLIIGFTPIKMLRKGDFVDLPDLKRLQVWWNLNLTSVEVGTFDNLPTVTDLLIFNNSIAMFPPGMLRGLDQLTSFDGNHNHLVMVPSGVFTNHSTLQFIDLSWNNISRLQPGSLVGLQNLTTLELHNNKLEALSISALSGVPKLQYLDCSFSSIRNIDKGIFSGLKDLKSVAFDNNKVTKVDGLFHNHPKLVTITLQNNHITNIHNDTFTQLPALSSLDISNNKISVLESGSFVQFDALQYLLLASNFIRDMTLAGLSSLIELDLGDNLLDRFPTKMADAGKQLQTLTLNNNPIDEPLHAGQFSALRRLSELNLNNITSIQRAGTIQDPKAFCGCDALDKISLKHNNISALLIDVFACSPTLSFLYLSYNELTEVLPGLFTGMKQLYSLDLSFNRLSRLQPKSFDGFEKMTFLDMGGNNFTNVDHVVPAFTGPSSRYFPALYENRIVYLGPDSFPGVTSATFLNFAGNRIRIIENVAFPSESFSNLTEVMLDQGNLLHFLPGKIAEGLPKLLSLAIDGCPFKCDCQLKDLAAWVQSRKPHSYPYVDVLCASPPKLNGKYLSDIPLSELTCDCEHEQTPSIDTSGSDDHIQEGQSAMLNCRVTGCPLAELFWTTPRGDMLAVGWGFPRMEVIDIENSGTLSIQHATVGDSGDYVCTAVNYRGKSTKTVHLQVDRRP</sequence>
<dbReference type="FunFam" id="3.80.10.10:FF:001438">
    <property type="entry name" value="Uncharacterized protein"/>
    <property type="match status" value="1"/>
</dbReference>
<dbReference type="EMBL" id="OV696691">
    <property type="protein sequence ID" value="CAH1267265.1"/>
    <property type="molecule type" value="Genomic_DNA"/>
</dbReference>
<evidence type="ECO:0000256" key="5">
    <source>
        <dbReference type="ARBA" id="ARBA00022692"/>
    </source>
</evidence>
<dbReference type="PANTHER" id="PTHR45712">
    <property type="entry name" value="AGAP008170-PA"/>
    <property type="match status" value="1"/>
</dbReference>
<keyword evidence="12" id="KW-0393">Immunoglobulin domain</keyword>
<reference evidence="15" key="1">
    <citation type="submission" date="2022-01" db="EMBL/GenBank/DDBJ databases">
        <authorList>
            <person name="Braso-Vives M."/>
        </authorList>
    </citation>
    <scope>NUCLEOTIDE SEQUENCE</scope>
</reference>
<keyword evidence="8" id="KW-1133">Transmembrane helix</keyword>
<dbReference type="Pfam" id="PF13855">
    <property type="entry name" value="LRR_8"/>
    <property type="match status" value="4"/>
</dbReference>
<keyword evidence="5" id="KW-0812">Transmembrane</keyword>
<dbReference type="InterPro" id="IPR036179">
    <property type="entry name" value="Ig-like_dom_sf"/>
</dbReference>
<dbReference type="InterPro" id="IPR007110">
    <property type="entry name" value="Ig-like_dom"/>
</dbReference>
<dbReference type="SMART" id="SM00409">
    <property type="entry name" value="IG"/>
    <property type="match status" value="1"/>
</dbReference>
<dbReference type="InterPro" id="IPR017241">
    <property type="entry name" value="Toll-like_receptor"/>
</dbReference>
<dbReference type="AlphaFoldDB" id="A0A8K0A190"/>
<evidence type="ECO:0000313" key="16">
    <source>
        <dbReference type="Proteomes" id="UP000838412"/>
    </source>
</evidence>
<dbReference type="GO" id="GO:0002224">
    <property type="term" value="P:toll-like receptor signaling pathway"/>
    <property type="evidence" value="ECO:0007669"/>
    <property type="project" value="InterPro"/>
</dbReference>
<proteinExistence type="predicted"/>
<dbReference type="PANTHER" id="PTHR45712:SF22">
    <property type="entry name" value="INSULIN-LIKE GROWTH FACTOR-BINDING PROTEIN COMPLEX ACID LABILE SUBUNIT"/>
    <property type="match status" value="1"/>
</dbReference>
<dbReference type="InterPro" id="IPR003598">
    <property type="entry name" value="Ig_sub2"/>
</dbReference>
<protein>
    <submittedName>
        <fullName evidence="15">IGFALS protein</fullName>
    </submittedName>
</protein>
<dbReference type="InterPro" id="IPR013783">
    <property type="entry name" value="Ig-like_fold"/>
</dbReference>
<evidence type="ECO:0000259" key="14">
    <source>
        <dbReference type="PROSITE" id="PS50835"/>
    </source>
</evidence>
<keyword evidence="11" id="KW-0325">Glycoprotein</keyword>
<dbReference type="SMART" id="SM00369">
    <property type="entry name" value="LRR_TYP"/>
    <property type="match status" value="13"/>
</dbReference>
<evidence type="ECO:0000256" key="2">
    <source>
        <dbReference type="ARBA" id="ARBA00004236"/>
    </source>
</evidence>
<dbReference type="SUPFAM" id="SSF48726">
    <property type="entry name" value="Immunoglobulin"/>
    <property type="match status" value="1"/>
</dbReference>
<dbReference type="SUPFAM" id="SSF52058">
    <property type="entry name" value="L domain-like"/>
    <property type="match status" value="2"/>
</dbReference>
<feature type="domain" description="Ig-like" evidence="14">
    <location>
        <begin position="635"/>
        <end position="729"/>
    </location>
</feature>
<dbReference type="Proteomes" id="UP000838412">
    <property type="component" value="Chromosome 6"/>
</dbReference>
<dbReference type="FunFam" id="2.60.40.10:FF:000076">
    <property type="entry name" value="Leucine-rich repeat and Ig domain-containing 4"/>
    <property type="match status" value="1"/>
</dbReference>
<evidence type="ECO:0000256" key="12">
    <source>
        <dbReference type="ARBA" id="ARBA00023319"/>
    </source>
</evidence>
<evidence type="ECO:0000256" key="10">
    <source>
        <dbReference type="ARBA" id="ARBA00023157"/>
    </source>
</evidence>
<keyword evidence="7" id="KW-0677">Repeat</keyword>
<evidence type="ECO:0000256" key="9">
    <source>
        <dbReference type="ARBA" id="ARBA00023136"/>
    </source>
</evidence>
<dbReference type="InterPro" id="IPR032675">
    <property type="entry name" value="LRR_dom_sf"/>
</dbReference>
<dbReference type="PROSITE" id="PS51257">
    <property type="entry name" value="PROKAR_LIPOPROTEIN"/>
    <property type="match status" value="1"/>
</dbReference>
<evidence type="ECO:0000256" key="1">
    <source>
        <dbReference type="ARBA" id="ARBA00004167"/>
    </source>
</evidence>
<dbReference type="OrthoDB" id="1416801at2759"/>
<dbReference type="SMART" id="SM00013">
    <property type="entry name" value="LRRNT"/>
    <property type="match status" value="1"/>
</dbReference>
<organism evidence="15 16">
    <name type="scientific">Branchiostoma lanceolatum</name>
    <name type="common">Common lancelet</name>
    <name type="synonym">Amphioxus lanceolatum</name>
    <dbReference type="NCBI Taxonomy" id="7740"/>
    <lineage>
        <taxon>Eukaryota</taxon>
        <taxon>Metazoa</taxon>
        <taxon>Chordata</taxon>
        <taxon>Cephalochordata</taxon>
        <taxon>Leptocardii</taxon>
        <taxon>Amphioxiformes</taxon>
        <taxon>Branchiostomatidae</taxon>
        <taxon>Branchiostoma</taxon>
    </lineage>
</organism>
<evidence type="ECO:0000313" key="15">
    <source>
        <dbReference type="EMBL" id="CAH1267265.1"/>
    </source>
</evidence>
<evidence type="ECO:0000256" key="8">
    <source>
        <dbReference type="ARBA" id="ARBA00022989"/>
    </source>
</evidence>
<dbReference type="InterPro" id="IPR003591">
    <property type="entry name" value="Leu-rich_rpt_typical-subtyp"/>
</dbReference>
<dbReference type="FunFam" id="3.80.10.10:FF:002187">
    <property type="entry name" value="Uncharacterized protein"/>
    <property type="match status" value="1"/>
</dbReference>
<dbReference type="GO" id="GO:0005886">
    <property type="term" value="C:plasma membrane"/>
    <property type="evidence" value="ECO:0007669"/>
    <property type="project" value="UniProtKB-SubCell"/>
</dbReference>
<dbReference type="Pfam" id="PF07679">
    <property type="entry name" value="I-set"/>
    <property type="match status" value="1"/>
</dbReference>
<accession>A0A8K0A190</accession>
<feature type="chain" id="PRO_5035439951" evidence="13">
    <location>
        <begin position="22"/>
        <end position="732"/>
    </location>
</feature>
<evidence type="ECO:0000256" key="7">
    <source>
        <dbReference type="ARBA" id="ARBA00022737"/>
    </source>
</evidence>
<dbReference type="SMART" id="SM00365">
    <property type="entry name" value="LRR_SD22"/>
    <property type="match status" value="7"/>
</dbReference>